<reference evidence="2 3" key="1">
    <citation type="submission" date="2019-02" db="EMBL/GenBank/DDBJ databases">
        <title>Genomic Encyclopedia of Type Strains, Phase IV (KMG-IV): sequencing the most valuable type-strain genomes for metagenomic binning, comparative biology and taxonomic classification.</title>
        <authorList>
            <person name="Goeker M."/>
        </authorList>
    </citation>
    <scope>NUCLEOTIDE SEQUENCE [LARGE SCALE GENOMIC DNA]</scope>
    <source>
        <strain evidence="2 3">DSM 43045</strain>
    </source>
</reference>
<evidence type="ECO:0000313" key="2">
    <source>
        <dbReference type="EMBL" id="RZS68655.1"/>
    </source>
</evidence>
<evidence type="ECO:0000256" key="1">
    <source>
        <dbReference type="SAM" id="Phobius"/>
    </source>
</evidence>
<accession>A0A4Q7MK18</accession>
<dbReference type="Proteomes" id="UP000293289">
    <property type="component" value="Unassembled WGS sequence"/>
</dbReference>
<keyword evidence="1" id="KW-0472">Membrane</keyword>
<sequence length="123" mass="13041">MPLGCLGRIHETDAARMLRLALGGGPARRLRSRRWVVADARLLWWADLGVHMSDELDTLGVEATEVRPDSAGRNVLIAVIGLVLAVAALIPLTWGAIWIGSIVYAGVVAFFTGGPPATEVSAT</sequence>
<keyword evidence="3" id="KW-1185">Reference proteome</keyword>
<evidence type="ECO:0000313" key="3">
    <source>
        <dbReference type="Proteomes" id="UP000293289"/>
    </source>
</evidence>
<protein>
    <submittedName>
        <fullName evidence="2">Uncharacterized protein</fullName>
    </submittedName>
</protein>
<gene>
    <name evidence="2" type="ORF">EV187_1089</name>
</gene>
<name>A0A4Q7MK18_9MICO</name>
<feature type="transmembrane region" description="Helical" evidence="1">
    <location>
        <begin position="75"/>
        <end position="99"/>
    </location>
</feature>
<keyword evidence="1" id="KW-0812">Transmembrane</keyword>
<organism evidence="2 3">
    <name type="scientific">Agromyces ramosus</name>
    <dbReference type="NCBI Taxonomy" id="33879"/>
    <lineage>
        <taxon>Bacteria</taxon>
        <taxon>Bacillati</taxon>
        <taxon>Actinomycetota</taxon>
        <taxon>Actinomycetes</taxon>
        <taxon>Micrococcales</taxon>
        <taxon>Microbacteriaceae</taxon>
        <taxon>Agromyces</taxon>
    </lineage>
</organism>
<dbReference type="EMBL" id="SGWY01000001">
    <property type="protein sequence ID" value="RZS68655.1"/>
    <property type="molecule type" value="Genomic_DNA"/>
</dbReference>
<comment type="caution">
    <text evidence="2">The sequence shown here is derived from an EMBL/GenBank/DDBJ whole genome shotgun (WGS) entry which is preliminary data.</text>
</comment>
<dbReference type="AlphaFoldDB" id="A0A4Q7MK18"/>
<proteinExistence type="predicted"/>
<keyword evidence="1" id="KW-1133">Transmembrane helix</keyword>